<sequence length="325" mass="37457">MDSAQSQDYVPTAKFVSASEDEMKKMSSEAKKLRAGAIITLADSDVVKTIADIIIPNSHYVINSISAILHMLEEEEREIEDKLIIEKINRSLTIYALNDLGSEIKVIGNRVNRMMKDDLSIEDRKREVAPAFHSCQKILCNFDKPDHIFYMHPLVTTPCLIGFAYCYLSVITIGTSIDPSYIDDAVSEKEHLKKVLQTYKENTVKLRLDMIKLVKVIESSFDLTAVKDDIVESLKDIPDWDTIALPDFKCILDFDTVKEKLQQKKNEYSRVFDVVQDDFGYGSKKKYTWDRKAWDRQRNTNDNLPYSMVVKMVYEEFFDMVIDSI</sequence>
<proteinExistence type="predicted"/>
<accession>A0A9N9D7H9</accession>
<gene>
    <name evidence="1" type="ORF">AGERDE_LOCUS10428</name>
</gene>
<dbReference type="EMBL" id="CAJVPL010003237">
    <property type="protein sequence ID" value="CAG8628843.1"/>
    <property type="molecule type" value="Genomic_DNA"/>
</dbReference>
<dbReference type="OrthoDB" id="2332391at2759"/>
<comment type="caution">
    <text evidence="1">The sequence shown here is derived from an EMBL/GenBank/DDBJ whole genome shotgun (WGS) entry which is preliminary data.</text>
</comment>
<protein>
    <submittedName>
        <fullName evidence="1">6596_t:CDS:1</fullName>
    </submittedName>
</protein>
<organism evidence="1 2">
    <name type="scientific">Ambispora gerdemannii</name>
    <dbReference type="NCBI Taxonomy" id="144530"/>
    <lineage>
        <taxon>Eukaryota</taxon>
        <taxon>Fungi</taxon>
        <taxon>Fungi incertae sedis</taxon>
        <taxon>Mucoromycota</taxon>
        <taxon>Glomeromycotina</taxon>
        <taxon>Glomeromycetes</taxon>
        <taxon>Archaeosporales</taxon>
        <taxon>Ambisporaceae</taxon>
        <taxon>Ambispora</taxon>
    </lineage>
</organism>
<reference evidence="1" key="1">
    <citation type="submission" date="2021-06" db="EMBL/GenBank/DDBJ databases">
        <authorList>
            <person name="Kallberg Y."/>
            <person name="Tangrot J."/>
            <person name="Rosling A."/>
        </authorList>
    </citation>
    <scope>NUCLEOTIDE SEQUENCE</scope>
    <source>
        <strain evidence="1">MT106</strain>
    </source>
</reference>
<evidence type="ECO:0000313" key="2">
    <source>
        <dbReference type="Proteomes" id="UP000789831"/>
    </source>
</evidence>
<dbReference type="Proteomes" id="UP000789831">
    <property type="component" value="Unassembled WGS sequence"/>
</dbReference>
<keyword evidence="2" id="KW-1185">Reference proteome</keyword>
<dbReference type="AlphaFoldDB" id="A0A9N9D7H9"/>
<evidence type="ECO:0000313" key="1">
    <source>
        <dbReference type="EMBL" id="CAG8628843.1"/>
    </source>
</evidence>
<name>A0A9N9D7H9_9GLOM</name>